<sequence length="477" mass="53494">MMVERKLYKTKLCMLYQRGRCHRQTCSFAHGNAELRRFSGSGGEMRDFRGRDLREKLDREHSPVGRYSSGKGHSPVGRYSSGRGHSPVGRYSSDRGHSPVGRYSSERGHSPVGRYSSDRDARERHASRGRSPPESVERSDRKRRMKHHSDGQSDISGSLNMSDGAGDHVKERKHLSSNSKDVLQLRQLQSEISMLDDEKRELEIYLEETTCQAESLASKNQELEMELFKEKEERKRITSKTKQFIEAYTNHSRLEAELKRSEAQLQKLANKLSSDFIRTGASEEDSAINISDGGMAGNHFSSLVEQQKNTSPNKKRPRIHHEADETSNQASIRAKGNGAQRIAYPTQLSNEKKDEAEFNWETVVGEEKSKKGTNFSNDMTFTNKPKASEIAVVLPSTSMAAHAKDEDVEVGETEEKLEVAGNAARRAGKGVPSGIAEYPFLPPPPPLPRGASLQYKRDDEGDDADGRDEEMLEVDIV</sequence>
<dbReference type="Gene3D" id="4.10.1000.10">
    <property type="entry name" value="Zinc finger, CCCH-type"/>
    <property type="match status" value="1"/>
</dbReference>
<evidence type="ECO:0000256" key="2">
    <source>
        <dbReference type="ARBA" id="ARBA00022771"/>
    </source>
</evidence>
<feature type="region of interest" description="Disordered" evidence="6">
    <location>
        <begin position="421"/>
        <end position="477"/>
    </location>
</feature>
<feature type="region of interest" description="Disordered" evidence="6">
    <location>
        <begin position="304"/>
        <end position="340"/>
    </location>
</feature>
<gene>
    <name evidence="8" type="ORF">AABB24_040039</name>
</gene>
<evidence type="ECO:0000256" key="1">
    <source>
        <dbReference type="ARBA" id="ARBA00022723"/>
    </source>
</evidence>
<feature type="zinc finger region" description="C3H1-type" evidence="4">
    <location>
        <begin position="7"/>
        <end position="33"/>
    </location>
</feature>
<keyword evidence="1 4" id="KW-0479">Metal-binding</keyword>
<protein>
    <recommendedName>
        <fullName evidence="7">C3H1-type domain-containing protein</fullName>
    </recommendedName>
</protein>
<keyword evidence="3 4" id="KW-0862">Zinc</keyword>
<dbReference type="PROSITE" id="PS50103">
    <property type="entry name" value="ZF_C3H1"/>
    <property type="match status" value="1"/>
</dbReference>
<feature type="domain" description="C3H1-type" evidence="7">
    <location>
        <begin position="7"/>
        <end position="33"/>
    </location>
</feature>
<dbReference type="PANTHER" id="PTHR38160:SF1">
    <property type="entry name" value="ZINC FINGER CCCH DOMAIN-CONTAINING PROTEIN 40"/>
    <property type="match status" value="1"/>
</dbReference>
<dbReference type="SUPFAM" id="SSF90229">
    <property type="entry name" value="CCCH zinc finger"/>
    <property type="match status" value="1"/>
</dbReference>
<organism evidence="8 9">
    <name type="scientific">Solanum stoloniferum</name>
    <dbReference type="NCBI Taxonomy" id="62892"/>
    <lineage>
        <taxon>Eukaryota</taxon>
        <taxon>Viridiplantae</taxon>
        <taxon>Streptophyta</taxon>
        <taxon>Embryophyta</taxon>
        <taxon>Tracheophyta</taxon>
        <taxon>Spermatophyta</taxon>
        <taxon>Magnoliopsida</taxon>
        <taxon>eudicotyledons</taxon>
        <taxon>Gunneridae</taxon>
        <taxon>Pentapetalae</taxon>
        <taxon>asterids</taxon>
        <taxon>lamiids</taxon>
        <taxon>Solanales</taxon>
        <taxon>Solanaceae</taxon>
        <taxon>Solanoideae</taxon>
        <taxon>Solaneae</taxon>
        <taxon>Solanum</taxon>
    </lineage>
</organism>
<evidence type="ECO:0000256" key="5">
    <source>
        <dbReference type="SAM" id="Coils"/>
    </source>
</evidence>
<dbReference type="Proteomes" id="UP001627284">
    <property type="component" value="Unassembled WGS sequence"/>
</dbReference>
<feature type="coiled-coil region" evidence="5">
    <location>
        <begin position="185"/>
        <end position="271"/>
    </location>
</feature>
<reference evidence="8 9" key="1">
    <citation type="submission" date="2024-05" db="EMBL/GenBank/DDBJ databases">
        <title>De novo assembly of an allotetraploid wild potato.</title>
        <authorList>
            <person name="Hosaka A.J."/>
        </authorList>
    </citation>
    <scope>NUCLEOTIDE SEQUENCE [LARGE SCALE GENOMIC DNA]</scope>
    <source>
        <tissue evidence="8">Young leaves</tissue>
    </source>
</reference>
<comment type="caution">
    <text evidence="8">The sequence shown here is derived from an EMBL/GenBank/DDBJ whole genome shotgun (WGS) entry which is preliminary data.</text>
</comment>
<dbReference type="AlphaFoldDB" id="A0ABD2QTA3"/>
<dbReference type="GO" id="GO:0008270">
    <property type="term" value="F:zinc ion binding"/>
    <property type="evidence" value="ECO:0007669"/>
    <property type="project" value="UniProtKB-KW"/>
</dbReference>
<evidence type="ECO:0000256" key="4">
    <source>
        <dbReference type="PROSITE-ProRule" id="PRU00723"/>
    </source>
</evidence>
<name>A0ABD2QTA3_9SOLN</name>
<dbReference type="PANTHER" id="PTHR38160">
    <property type="entry name" value="ZINC FINGER CCCH DOMAIN-CONTAINING PROTEIN 40"/>
    <property type="match status" value="1"/>
</dbReference>
<accession>A0ABD2QTA3</accession>
<keyword evidence="9" id="KW-1185">Reference proteome</keyword>
<evidence type="ECO:0000259" key="7">
    <source>
        <dbReference type="PROSITE" id="PS50103"/>
    </source>
</evidence>
<evidence type="ECO:0000313" key="8">
    <source>
        <dbReference type="EMBL" id="KAL3322742.1"/>
    </source>
</evidence>
<feature type="compositionally biased region" description="Basic and acidic residues" evidence="6">
    <location>
        <begin position="54"/>
        <end position="63"/>
    </location>
</feature>
<dbReference type="EMBL" id="JBJKTR010000024">
    <property type="protein sequence ID" value="KAL3322742.1"/>
    <property type="molecule type" value="Genomic_DNA"/>
</dbReference>
<dbReference type="InterPro" id="IPR000571">
    <property type="entry name" value="Znf_CCCH"/>
</dbReference>
<keyword evidence="2 4" id="KW-0863">Zinc-finger</keyword>
<evidence type="ECO:0000256" key="3">
    <source>
        <dbReference type="ARBA" id="ARBA00022833"/>
    </source>
</evidence>
<proteinExistence type="predicted"/>
<evidence type="ECO:0000256" key="6">
    <source>
        <dbReference type="SAM" id="MobiDB-lite"/>
    </source>
</evidence>
<evidence type="ECO:0000313" key="9">
    <source>
        <dbReference type="Proteomes" id="UP001627284"/>
    </source>
</evidence>
<feature type="compositionally biased region" description="Basic and acidic residues" evidence="6">
    <location>
        <begin position="116"/>
        <end position="126"/>
    </location>
</feature>
<feature type="compositionally biased region" description="Acidic residues" evidence="6">
    <location>
        <begin position="460"/>
        <end position="477"/>
    </location>
</feature>
<dbReference type="InterPro" id="IPR045868">
    <property type="entry name" value="Znf_C3H13/40"/>
</dbReference>
<keyword evidence="5" id="KW-0175">Coiled coil</keyword>
<dbReference type="InterPro" id="IPR036855">
    <property type="entry name" value="Znf_CCCH_sf"/>
</dbReference>
<feature type="region of interest" description="Disordered" evidence="6">
    <location>
        <begin position="54"/>
        <end position="178"/>
    </location>
</feature>
<feature type="compositionally biased region" description="Polar residues" evidence="6">
    <location>
        <begin position="152"/>
        <end position="161"/>
    </location>
</feature>